<protein>
    <submittedName>
        <fullName evidence="2">Cnl2/NKP2 family protein-domain-containing protein</fullName>
    </submittedName>
</protein>
<keyword evidence="1" id="KW-0175">Coiled coil</keyword>
<name>A0AAN7ALK8_9PEZI</name>
<dbReference type="GO" id="GO:0007059">
    <property type="term" value="P:chromosome segregation"/>
    <property type="evidence" value="ECO:0007669"/>
    <property type="project" value="TreeGrafter"/>
</dbReference>
<dbReference type="PANTHER" id="PTHR28064">
    <property type="entry name" value="INNER KINETOCHORE SUBUNIT NKP2"/>
    <property type="match status" value="1"/>
</dbReference>
<proteinExistence type="predicted"/>
<feature type="coiled-coil region" evidence="1">
    <location>
        <begin position="81"/>
        <end position="148"/>
    </location>
</feature>
<reference evidence="2" key="1">
    <citation type="journal article" date="2023" name="Mol. Phylogenet. Evol.">
        <title>Genome-scale phylogeny and comparative genomics of the fungal order Sordariales.</title>
        <authorList>
            <person name="Hensen N."/>
            <person name="Bonometti L."/>
            <person name="Westerberg I."/>
            <person name="Brannstrom I.O."/>
            <person name="Guillou S."/>
            <person name="Cros-Aarteil S."/>
            <person name="Calhoun S."/>
            <person name="Haridas S."/>
            <person name="Kuo A."/>
            <person name="Mondo S."/>
            <person name="Pangilinan J."/>
            <person name="Riley R."/>
            <person name="LaButti K."/>
            <person name="Andreopoulos B."/>
            <person name="Lipzen A."/>
            <person name="Chen C."/>
            <person name="Yan M."/>
            <person name="Daum C."/>
            <person name="Ng V."/>
            <person name="Clum A."/>
            <person name="Steindorff A."/>
            <person name="Ohm R.A."/>
            <person name="Martin F."/>
            <person name="Silar P."/>
            <person name="Natvig D.O."/>
            <person name="Lalanne C."/>
            <person name="Gautier V."/>
            <person name="Ament-Velasquez S.L."/>
            <person name="Kruys A."/>
            <person name="Hutchinson M.I."/>
            <person name="Powell A.J."/>
            <person name="Barry K."/>
            <person name="Miller A.N."/>
            <person name="Grigoriev I.V."/>
            <person name="Debuchy R."/>
            <person name="Gladieux P."/>
            <person name="Hiltunen Thoren M."/>
            <person name="Johannesson H."/>
        </authorList>
    </citation>
    <scope>NUCLEOTIDE SEQUENCE</scope>
    <source>
        <strain evidence="2">PSN309</strain>
    </source>
</reference>
<evidence type="ECO:0000256" key="1">
    <source>
        <dbReference type="SAM" id="Coils"/>
    </source>
</evidence>
<reference evidence="2" key="2">
    <citation type="submission" date="2023-05" db="EMBL/GenBank/DDBJ databases">
        <authorList>
            <consortium name="Lawrence Berkeley National Laboratory"/>
            <person name="Steindorff A."/>
            <person name="Hensen N."/>
            <person name="Bonometti L."/>
            <person name="Westerberg I."/>
            <person name="Brannstrom I.O."/>
            <person name="Guillou S."/>
            <person name="Cros-Aarteil S."/>
            <person name="Calhoun S."/>
            <person name="Haridas S."/>
            <person name="Kuo A."/>
            <person name="Mondo S."/>
            <person name="Pangilinan J."/>
            <person name="Riley R."/>
            <person name="Labutti K."/>
            <person name="Andreopoulos B."/>
            <person name="Lipzen A."/>
            <person name="Chen C."/>
            <person name="Yanf M."/>
            <person name="Daum C."/>
            <person name="Ng V."/>
            <person name="Clum A."/>
            <person name="Ohm R."/>
            <person name="Martin F."/>
            <person name="Silar P."/>
            <person name="Natvig D."/>
            <person name="Lalanne C."/>
            <person name="Gautier V."/>
            <person name="Ament-Velasquez S.L."/>
            <person name="Kruys A."/>
            <person name="Hutchinson M.I."/>
            <person name="Powell A.J."/>
            <person name="Barry K."/>
            <person name="Miller A.N."/>
            <person name="Grigoriev I.V."/>
            <person name="Debuchy R."/>
            <person name="Gladieux P."/>
            <person name="Thoren M.H."/>
            <person name="Johannesson H."/>
        </authorList>
    </citation>
    <scope>NUCLEOTIDE SEQUENCE</scope>
    <source>
        <strain evidence="2">PSN309</strain>
    </source>
</reference>
<keyword evidence="3" id="KW-1185">Reference proteome</keyword>
<dbReference type="InterPro" id="IPR018565">
    <property type="entry name" value="Nkp2/Cnl2"/>
</dbReference>
<evidence type="ECO:0000313" key="3">
    <source>
        <dbReference type="Proteomes" id="UP001302126"/>
    </source>
</evidence>
<dbReference type="Pfam" id="PF09447">
    <property type="entry name" value="Cnl2_NKP2"/>
    <property type="match status" value="1"/>
</dbReference>
<sequence>MPPTEHQILTSYLLPPAQLPAIISLQEFVSLFPKALQESAASQIRSLYRDLQSQRNTVVDSVSAEIDAEAKRGKALRRHVARQARRQAEDAEEHDDELEIERMLGAVSEAHIPKHTLETIIPGLEDAISELESQLQLLEEEEASLLASVKQTVGDMSDLRYGRLANPKLPDQVLEGLADLQDTCKIKN</sequence>
<dbReference type="EMBL" id="MU864370">
    <property type="protein sequence ID" value="KAK4189925.1"/>
    <property type="molecule type" value="Genomic_DNA"/>
</dbReference>
<organism evidence="2 3">
    <name type="scientific">Podospora australis</name>
    <dbReference type="NCBI Taxonomy" id="1536484"/>
    <lineage>
        <taxon>Eukaryota</taxon>
        <taxon>Fungi</taxon>
        <taxon>Dikarya</taxon>
        <taxon>Ascomycota</taxon>
        <taxon>Pezizomycotina</taxon>
        <taxon>Sordariomycetes</taxon>
        <taxon>Sordariomycetidae</taxon>
        <taxon>Sordariales</taxon>
        <taxon>Podosporaceae</taxon>
        <taxon>Podospora</taxon>
    </lineage>
</organism>
<comment type="caution">
    <text evidence="2">The sequence shown here is derived from an EMBL/GenBank/DDBJ whole genome shotgun (WGS) entry which is preliminary data.</text>
</comment>
<dbReference type="PANTHER" id="PTHR28064:SF1">
    <property type="entry name" value="INNER KINETOCHORE SUBUNIT NKP2"/>
    <property type="match status" value="1"/>
</dbReference>
<dbReference type="AlphaFoldDB" id="A0AAN7ALK8"/>
<dbReference type="GO" id="GO:0031511">
    <property type="term" value="C:Mis6-Sim4 complex"/>
    <property type="evidence" value="ECO:0007669"/>
    <property type="project" value="TreeGrafter"/>
</dbReference>
<gene>
    <name evidence="2" type="ORF">QBC35DRAFT_491499</name>
</gene>
<evidence type="ECO:0000313" key="2">
    <source>
        <dbReference type="EMBL" id="KAK4189925.1"/>
    </source>
</evidence>
<accession>A0AAN7ALK8</accession>
<dbReference type="Proteomes" id="UP001302126">
    <property type="component" value="Unassembled WGS sequence"/>
</dbReference>